<organism evidence="3">
    <name type="scientific">Oryza brachyantha</name>
    <name type="common">malo sina</name>
    <dbReference type="NCBI Taxonomy" id="4533"/>
    <lineage>
        <taxon>Eukaryota</taxon>
        <taxon>Viridiplantae</taxon>
        <taxon>Streptophyta</taxon>
        <taxon>Embryophyta</taxon>
        <taxon>Tracheophyta</taxon>
        <taxon>Spermatophyta</taxon>
        <taxon>Magnoliopsida</taxon>
        <taxon>Liliopsida</taxon>
        <taxon>Poales</taxon>
        <taxon>Poaceae</taxon>
        <taxon>BOP clade</taxon>
        <taxon>Oryzoideae</taxon>
        <taxon>Oryzeae</taxon>
        <taxon>Oryzinae</taxon>
        <taxon>Oryza</taxon>
    </lineage>
</organism>
<sequence>MIWLQICGTTGVHLGMADLDEVGGGAAGQGVRGALRWTAHMSSLMLKKMVELIAQGVKTDKGFKEVHLNQVARTLSDHYGIEISGTQVYNHLRKWRSRWVRISRLKDLSGALWDDQNNMIVLEEEHYMGHAKDHPKDVEFLNVPLENYVQMSIIFGNGQATGRFAMGSNEPLGAPADGADSGLGQLDGDAEGVNEVPARGGSVAGGDNSNAPHFNDNVGASSSSGKRKRTPIITEEEGALLTNMTSALHDVASAIRSTAHTEVHPDLYQAVMDLPGFSEDQLDLALAHLCANKSSSLIYIQKNEERRARWVSKFLADHHPDCI</sequence>
<feature type="compositionally biased region" description="Polar residues" evidence="1">
    <location>
        <begin position="207"/>
        <end position="224"/>
    </location>
</feature>
<evidence type="ECO:0000313" key="3">
    <source>
        <dbReference type="EnsemblPlants" id="OB04G22000.1"/>
    </source>
</evidence>
<evidence type="ECO:0000313" key="4">
    <source>
        <dbReference type="Proteomes" id="UP000006038"/>
    </source>
</evidence>
<evidence type="ECO:0000256" key="1">
    <source>
        <dbReference type="SAM" id="MobiDB-lite"/>
    </source>
</evidence>
<proteinExistence type="predicted"/>
<keyword evidence="4" id="KW-1185">Reference proteome</keyword>
<dbReference type="STRING" id="4533.J3LYH5"/>
<dbReference type="HOGENOM" id="CLU_017984_2_0_1"/>
<evidence type="ECO:0000259" key="2">
    <source>
        <dbReference type="Pfam" id="PF12776"/>
    </source>
</evidence>
<dbReference type="Gramene" id="OB04G22000.1">
    <property type="protein sequence ID" value="OB04G22000.1"/>
    <property type="gene ID" value="OB04G22000"/>
</dbReference>
<dbReference type="Pfam" id="PF12776">
    <property type="entry name" value="Myb_DNA-bind_3"/>
    <property type="match status" value="1"/>
</dbReference>
<dbReference type="OMA" id="TKPMERI"/>
<feature type="domain" description="Myb/SANT-like" evidence="2">
    <location>
        <begin position="36"/>
        <end position="126"/>
    </location>
</feature>
<dbReference type="AlphaFoldDB" id="J3LYH5"/>
<protein>
    <recommendedName>
        <fullName evidence="2">Myb/SANT-like domain-containing protein</fullName>
    </recommendedName>
</protein>
<dbReference type="eggNOG" id="ENOG502RRQ5">
    <property type="taxonomic scope" value="Eukaryota"/>
</dbReference>
<dbReference type="Proteomes" id="UP000006038">
    <property type="component" value="Chromosome 4"/>
</dbReference>
<reference evidence="3" key="2">
    <citation type="submission" date="2013-04" db="UniProtKB">
        <authorList>
            <consortium name="EnsemblPlants"/>
        </authorList>
    </citation>
    <scope>IDENTIFICATION</scope>
</reference>
<reference evidence="3" key="1">
    <citation type="journal article" date="2013" name="Nat. Commun.">
        <title>Whole-genome sequencing of Oryza brachyantha reveals mechanisms underlying Oryza genome evolution.</title>
        <authorList>
            <person name="Chen J."/>
            <person name="Huang Q."/>
            <person name="Gao D."/>
            <person name="Wang J."/>
            <person name="Lang Y."/>
            <person name="Liu T."/>
            <person name="Li B."/>
            <person name="Bai Z."/>
            <person name="Luis Goicoechea J."/>
            <person name="Liang C."/>
            <person name="Chen C."/>
            <person name="Zhang W."/>
            <person name="Sun S."/>
            <person name="Liao Y."/>
            <person name="Zhang X."/>
            <person name="Yang L."/>
            <person name="Song C."/>
            <person name="Wang M."/>
            <person name="Shi J."/>
            <person name="Liu G."/>
            <person name="Liu J."/>
            <person name="Zhou H."/>
            <person name="Zhou W."/>
            <person name="Yu Q."/>
            <person name="An N."/>
            <person name="Chen Y."/>
            <person name="Cai Q."/>
            <person name="Wang B."/>
            <person name="Liu B."/>
            <person name="Min J."/>
            <person name="Huang Y."/>
            <person name="Wu H."/>
            <person name="Li Z."/>
            <person name="Zhang Y."/>
            <person name="Yin Y."/>
            <person name="Song W."/>
            <person name="Jiang J."/>
            <person name="Jackson S.A."/>
            <person name="Wing R.A."/>
            <person name="Wang J."/>
            <person name="Chen M."/>
        </authorList>
    </citation>
    <scope>NUCLEOTIDE SEQUENCE [LARGE SCALE GENOMIC DNA]</scope>
    <source>
        <strain evidence="3">cv. IRGC 101232</strain>
    </source>
</reference>
<dbReference type="EnsemblPlants" id="OB04G22000.1">
    <property type="protein sequence ID" value="OB04G22000.1"/>
    <property type="gene ID" value="OB04G22000"/>
</dbReference>
<dbReference type="PANTHER" id="PTHR47127">
    <property type="entry name" value="10A19I.15"/>
    <property type="match status" value="1"/>
</dbReference>
<accession>J3LYH5</accession>
<name>J3LYH5_ORYBR</name>
<dbReference type="InterPro" id="IPR024752">
    <property type="entry name" value="Myb/SANT-like_dom"/>
</dbReference>
<feature type="region of interest" description="Disordered" evidence="1">
    <location>
        <begin position="204"/>
        <end position="229"/>
    </location>
</feature>